<evidence type="ECO:0000313" key="2">
    <source>
        <dbReference type="EMBL" id="QDL12517.1"/>
    </source>
</evidence>
<gene>
    <name evidence="2" type="ORF">DP114_31005</name>
</gene>
<dbReference type="GO" id="GO:0004497">
    <property type="term" value="F:monooxygenase activity"/>
    <property type="evidence" value="ECO:0007669"/>
    <property type="project" value="UniProtKB-KW"/>
</dbReference>
<reference evidence="2 3" key="1">
    <citation type="submission" date="2018-06" db="EMBL/GenBank/DDBJ databases">
        <title>Comparative genomics of Brasilonema spp. strains.</title>
        <authorList>
            <person name="Alvarenga D.O."/>
            <person name="Fiore M.F."/>
            <person name="Varani A.M."/>
        </authorList>
    </citation>
    <scope>NUCLEOTIDE SEQUENCE [LARGE SCALE GENOMIC DNA]</scope>
    <source>
        <strain evidence="2 3">CENA114</strain>
    </source>
</reference>
<dbReference type="Gene3D" id="3.30.70.100">
    <property type="match status" value="1"/>
</dbReference>
<dbReference type="InterPro" id="IPR011008">
    <property type="entry name" value="Dimeric_a/b-barrel"/>
</dbReference>
<dbReference type="AlphaFoldDB" id="A0A856MSB0"/>
<keyword evidence="3" id="KW-1185">Reference proteome</keyword>
<keyword evidence="2" id="KW-0503">Monooxygenase</keyword>
<dbReference type="RefSeq" id="WP_171977924.1">
    <property type="nucleotide sequence ID" value="NZ_CAWOXK010000001.1"/>
</dbReference>
<name>A0A856MSB0_9CYAN</name>
<evidence type="ECO:0000313" key="3">
    <source>
        <dbReference type="Proteomes" id="UP000503129"/>
    </source>
</evidence>
<keyword evidence="2" id="KW-0560">Oxidoreductase</keyword>
<protein>
    <submittedName>
        <fullName evidence="2">Antibiotic biosynthesis monooxygenase</fullName>
    </submittedName>
</protein>
<dbReference type="KEGG" id="bsen:DP114_31005"/>
<proteinExistence type="predicted"/>
<dbReference type="Proteomes" id="UP000503129">
    <property type="component" value="Chromosome"/>
</dbReference>
<accession>A0A856MSB0</accession>
<dbReference type="EMBL" id="CP030118">
    <property type="protein sequence ID" value="QDL12517.1"/>
    <property type="molecule type" value="Genomic_DNA"/>
</dbReference>
<sequence length="97" mass="11133">MTSPVTLINVFAVPQGKEAEFIKTWNETGQYLKNASGFIDAKLHRSLDPNARFQFINVAHWESVEAYQVAISEHEPQEKHLSWLEVNPALYIVEAEY</sequence>
<dbReference type="InterPro" id="IPR007138">
    <property type="entry name" value="ABM_dom"/>
</dbReference>
<organism evidence="2 3">
    <name type="scientific">Brasilonema sennae CENA114</name>
    <dbReference type="NCBI Taxonomy" id="415709"/>
    <lineage>
        <taxon>Bacteria</taxon>
        <taxon>Bacillati</taxon>
        <taxon>Cyanobacteriota</taxon>
        <taxon>Cyanophyceae</taxon>
        <taxon>Nostocales</taxon>
        <taxon>Scytonemataceae</taxon>
        <taxon>Brasilonema</taxon>
        <taxon>Bromeliae group (in: Brasilonema)</taxon>
    </lineage>
</organism>
<dbReference type="Pfam" id="PF03992">
    <property type="entry name" value="ABM"/>
    <property type="match status" value="1"/>
</dbReference>
<evidence type="ECO:0000259" key="1">
    <source>
        <dbReference type="Pfam" id="PF03992"/>
    </source>
</evidence>
<dbReference type="SUPFAM" id="SSF54909">
    <property type="entry name" value="Dimeric alpha+beta barrel"/>
    <property type="match status" value="1"/>
</dbReference>
<feature type="domain" description="ABM" evidence="1">
    <location>
        <begin position="4"/>
        <end position="68"/>
    </location>
</feature>